<gene>
    <name evidence="7" type="ORF">U27_04077</name>
</gene>
<keyword evidence="4 6" id="KW-1133">Transmembrane helix</keyword>
<dbReference type="PANTHER" id="PTHR37481:SF1">
    <property type="entry name" value="LIPOPOLYSACCHARIDE EXPORT SYSTEM PROTEIN LPTC"/>
    <property type="match status" value="1"/>
</dbReference>
<evidence type="ECO:0000256" key="2">
    <source>
        <dbReference type="ARBA" id="ARBA00022519"/>
    </source>
</evidence>
<evidence type="ECO:0000256" key="3">
    <source>
        <dbReference type="ARBA" id="ARBA00022692"/>
    </source>
</evidence>
<dbReference type="GO" id="GO:0005886">
    <property type="term" value="C:plasma membrane"/>
    <property type="evidence" value="ECO:0007669"/>
    <property type="project" value="InterPro"/>
</dbReference>
<keyword evidence="2" id="KW-0997">Cell inner membrane</keyword>
<dbReference type="InterPro" id="IPR052363">
    <property type="entry name" value="LPS_export_LptC"/>
</dbReference>
<evidence type="ECO:0000256" key="5">
    <source>
        <dbReference type="ARBA" id="ARBA00023136"/>
    </source>
</evidence>
<keyword evidence="5 6" id="KW-0472">Membrane</keyword>
<keyword evidence="3 6" id="KW-0812">Transmembrane</keyword>
<dbReference type="GO" id="GO:0030288">
    <property type="term" value="C:outer membrane-bounded periplasmic space"/>
    <property type="evidence" value="ECO:0007669"/>
    <property type="project" value="TreeGrafter"/>
</dbReference>
<dbReference type="Gene3D" id="2.60.450.10">
    <property type="entry name" value="Lipopolysaccharide (LPS) transport protein A like domain"/>
    <property type="match status" value="1"/>
</dbReference>
<dbReference type="NCBIfam" id="TIGR04409">
    <property type="entry name" value="LptC_YrbK"/>
    <property type="match status" value="1"/>
</dbReference>
<reference evidence="7" key="1">
    <citation type="journal article" date="2015" name="PeerJ">
        <title>First genomic representation of candidate bacterial phylum KSB3 points to enhanced environmental sensing as a trigger of wastewater bulking.</title>
        <authorList>
            <person name="Sekiguchi Y."/>
            <person name="Ohashi A."/>
            <person name="Parks D.H."/>
            <person name="Yamauchi T."/>
            <person name="Tyson G.W."/>
            <person name="Hugenholtz P."/>
        </authorList>
    </citation>
    <scope>NUCLEOTIDE SEQUENCE [LARGE SCALE GENOMIC DNA]</scope>
</reference>
<sequence>MNTMNIARIKRLLLIMIGGMTTLMVYYIWAYNQENQGVKMKPLLPEKLASDPVVPDVVVNDVDLTEMSVERILWTLHAKEARVYSSLKETRLKAVEVQFFDEYGEKSLFLTSDRGMKDDKTGNITASGNVVVISLQKEATLKTNELIYDANQKMIRTDEQEHVIIEQGDIITSGYGLESDLSLSKPRILRDVTTSFAVQQEVKQGGDSTQE</sequence>
<proteinExistence type="predicted"/>
<dbReference type="InterPro" id="IPR026265">
    <property type="entry name" value="LptC"/>
</dbReference>
<dbReference type="GO" id="GO:0015221">
    <property type="term" value="F:lipopolysaccharide transmembrane transporter activity"/>
    <property type="evidence" value="ECO:0007669"/>
    <property type="project" value="InterPro"/>
</dbReference>
<dbReference type="PANTHER" id="PTHR37481">
    <property type="entry name" value="LIPOPOLYSACCHARIDE EXPORT SYSTEM PROTEIN LPTC"/>
    <property type="match status" value="1"/>
</dbReference>
<dbReference type="EMBL" id="DF820465">
    <property type="protein sequence ID" value="GAK57113.1"/>
    <property type="molecule type" value="Genomic_DNA"/>
</dbReference>
<evidence type="ECO:0000313" key="7">
    <source>
        <dbReference type="EMBL" id="GAK57113.1"/>
    </source>
</evidence>
<dbReference type="Proteomes" id="UP000030661">
    <property type="component" value="Unassembled WGS sequence"/>
</dbReference>
<dbReference type="STRING" id="1499967.U27_04077"/>
<evidence type="ECO:0000313" key="8">
    <source>
        <dbReference type="Proteomes" id="UP000030661"/>
    </source>
</evidence>
<evidence type="ECO:0000256" key="1">
    <source>
        <dbReference type="ARBA" id="ARBA00022475"/>
    </source>
</evidence>
<dbReference type="HOGENOM" id="CLU_1387896_0_0_0"/>
<evidence type="ECO:0000256" key="4">
    <source>
        <dbReference type="ARBA" id="ARBA00022989"/>
    </source>
</evidence>
<keyword evidence="1" id="KW-1003">Cell membrane</keyword>
<evidence type="ECO:0008006" key="9">
    <source>
        <dbReference type="Google" id="ProtNLM"/>
    </source>
</evidence>
<dbReference type="GO" id="GO:0017089">
    <property type="term" value="F:glycolipid transfer activity"/>
    <property type="evidence" value="ECO:0007669"/>
    <property type="project" value="TreeGrafter"/>
</dbReference>
<accession>A0A081BXQ8</accession>
<protein>
    <recommendedName>
        <fullName evidence="9">LPS export ABC transporter periplasmic protein LptC</fullName>
    </recommendedName>
</protein>
<keyword evidence="8" id="KW-1185">Reference proteome</keyword>
<organism evidence="7">
    <name type="scientific">Vecturithrix granuli</name>
    <dbReference type="NCBI Taxonomy" id="1499967"/>
    <lineage>
        <taxon>Bacteria</taxon>
        <taxon>Candidatus Moduliflexota</taxon>
        <taxon>Candidatus Vecturitrichia</taxon>
        <taxon>Candidatus Vecturitrichales</taxon>
        <taxon>Candidatus Vecturitrichaceae</taxon>
        <taxon>Candidatus Vecturithrix</taxon>
    </lineage>
</organism>
<dbReference type="AlphaFoldDB" id="A0A081BXQ8"/>
<dbReference type="Pfam" id="PF06835">
    <property type="entry name" value="LptC"/>
    <property type="match status" value="1"/>
</dbReference>
<evidence type="ECO:0000256" key="6">
    <source>
        <dbReference type="SAM" id="Phobius"/>
    </source>
</evidence>
<feature type="transmembrane region" description="Helical" evidence="6">
    <location>
        <begin position="12"/>
        <end position="31"/>
    </location>
</feature>
<dbReference type="InterPro" id="IPR010664">
    <property type="entry name" value="LipoPS_assembly_LptC-rel"/>
</dbReference>
<name>A0A081BXQ8_VECG1</name>